<protein>
    <submittedName>
        <fullName evidence="3">SepL/TyeA/HrpJ family type III secretion system gatekeeper</fullName>
    </submittedName>
</protein>
<dbReference type="InterPro" id="IPR003520">
    <property type="entry name" value="Invas_InvE"/>
</dbReference>
<dbReference type="NCBIfam" id="TIGR02568">
    <property type="entry name" value="LcrE"/>
    <property type="match status" value="1"/>
</dbReference>
<name>A0A5E4TDX9_9BURK</name>
<reference evidence="3 4" key="1">
    <citation type="submission" date="2019-08" db="EMBL/GenBank/DDBJ databases">
        <authorList>
            <person name="Peeters C."/>
        </authorList>
    </citation>
    <scope>NUCLEOTIDE SEQUENCE [LARGE SCALE GENOMIC DNA]</scope>
    <source>
        <strain evidence="3 4">LMG 30175</strain>
    </source>
</reference>
<dbReference type="AlphaFoldDB" id="A0A5E4TDX9"/>
<dbReference type="SUPFAM" id="SSF140591">
    <property type="entry name" value="Type III secretion system domain"/>
    <property type="match status" value="1"/>
</dbReference>
<dbReference type="GO" id="GO:0050709">
    <property type="term" value="P:negative regulation of protein secretion"/>
    <property type="evidence" value="ECO:0007669"/>
    <property type="project" value="InterPro"/>
</dbReference>
<dbReference type="GO" id="GO:0030254">
    <property type="term" value="P:protein secretion by the type III secretion system"/>
    <property type="evidence" value="ECO:0007669"/>
    <property type="project" value="InterPro"/>
</dbReference>
<dbReference type="RefSeq" id="WP_191628866.1">
    <property type="nucleotide sequence ID" value="NZ_CABPRZ010000004.1"/>
</dbReference>
<evidence type="ECO:0000256" key="1">
    <source>
        <dbReference type="SAM" id="MobiDB-lite"/>
    </source>
</evidence>
<dbReference type="GO" id="GO:0009986">
    <property type="term" value="C:cell surface"/>
    <property type="evidence" value="ECO:0007669"/>
    <property type="project" value="InterPro"/>
</dbReference>
<dbReference type="Gene3D" id="1.10.150.630">
    <property type="match status" value="1"/>
</dbReference>
<dbReference type="GO" id="GO:0019867">
    <property type="term" value="C:outer membrane"/>
    <property type="evidence" value="ECO:0007669"/>
    <property type="project" value="InterPro"/>
</dbReference>
<dbReference type="InterPro" id="IPR013401">
    <property type="entry name" value="T3SS_LcrE"/>
</dbReference>
<dbReference type="InterPro" id="IPR010812">
    <property type="entry name" value="HrpJ-like"/>
</dbReference>
<gene>
    <name evidence="3" type="ORF">PTE30175_01235</name>
</gene>
<dbReference type="Proteomes" id="UP000414233">
    <property type="component" value="Unassembled WGS sequence"/>
</dbReference>
<accession>A0A5E4TDX9</accession>
<dbReference type="Pfam" id="PF07201">
    <property type="entry name" value="HrpJ"/>
    <property type="match status" value="1"/>
</dbReference>
<keyword evidence="4" id="KW-1185">Reference proteome</keyword>
<organism evidence="3 4">
    <name type="scientific">Pandoraea terrae</name>
    <dbReference type="NCBI Taxonomy" id="1537710"/>
    <lineage>
        <taxon>Bacteria</taxon>
        <taxon>Pseudomonadati</taxon>
        <taxon>Pseudomonadota</taxon>
        <taxon>Betaproteobacteria</taxon>
        <taxon>Burkholderiales</taxon>
        <taxon>Burkholderiaceae</taxon>
        <taxon>Pandoraea</taxon>
    </lineage>
</organism>
<dbReference type="EMBL" id="CABPRZ010000004">
    <property type="protein sequence ID" value="VVD84604.1"/>
    <property type="molecule type" value="Genomic_DNA"/>
</dbReference>
<feature type="domain" description="Hypersensitivity response secretion-like HrpJ" evidence="2">
    <location>
        <begin position="65"/>
        <end position="222"/>
    </location>
</feature>
<dbReference type="PRINTS" id="PR01344">
    <property type="entry name" value="INVEPROTEIN"/>
</dbReference>
<feature type="region of interest" description="Disordered" evidence="1">
    <location>
        <begin position="17"/>
        <end position="43"/>
    </location>
</feature>
<evidence type="ECO:0000259" key="2">
    <source>
        <dbReference type="Pfam" id="PF07201"/>
    </source>
</evidence>
<evidence type="ECO:0000313" key="4">
    <source>
        <dbReference type="Proteomes" id="UP000414233"/>
    </source>
</evidence>
<proteinExistence type="predicted"/>
<sequence length="398" mass="44647">MAGLDRIDAGVASRPRIDARESPRNVKAGRLRRESTVADDDATGPALRGVKLVNTGPVAQMRRAAEMVDEMSAGMTQFRVRRQYGDERTRMEESYERILEEEAPAHIEKIQSAPYATLDHLRRMLRERFPDVSDRFLAIRALLQQCGGGDPERHAILQTLRDEVAAEAPPKALYGGMNCALKARLFGSAMEVTPSLLRAAYRSFLMSQSADIEVYASWIATFGHQRRIDVLHFMERALVDDCRAIVPSCSAAEFGNLLGRLCQVRRLRSGEAAFIGQVMASRCAMSFNDREKDWIYFYVGILSRPASLDSLLAEISAERAMQRGYDDHGQLIEMLRCACGSLPDDIFADPAIKLALLHQFEHLAQTAYRLERWERPFAIDEAARFAPPISALAQQRAQ</sequence>
<evidence type="ECO:0000313" key="3">
    <source>
        <dbReference type="EMBL" id="VVD84604.1"/>
    </source>
</evidence>